<evidence type="ECO:0000313" key="5">
    <source>
        <dbReference type="Proteomes" id="UP000236732"/>
    </source>
</evidence>
<reference evidence="4 5" key="1">
    <citation type="submission" date="2016-10" db="EMBL/GenBank/DDBJ databases">
        <authorList>
            <person name="de Groot N.N."/>
        </authorList>
    </citation>
    <scope>NUCLEOTIDE SEQUENCE [LARGE SCALE GENOMIC DNA]</scope>
    <source>
        <strain evidence="4 5">CGMCC 4.7037</strain>
    </source>
</reference>
<dbReference type="InterPro" id="IPR027417">
    <property type="entry name" value="P-loop_NTPase"/>
</dbReference>
<sequence>MDRRKRGTKLLGRGRECALLDQLIVAVRMGESRVLVVHGAPGVGKSALLEYTESTATGMRVLRAAGVESEMELAFATLHQLCAPLLDRLENLPVPQRDALQTVFGMRGGASPERFLVGLAVLSLLSDASEGGPLLCVVDDAQWMDRASAQVLGFVARRLLAESVALVFGSREWGQDLLGLPELEVTGLKAADAHALLDSVTHVRIDQDIRDRFVAETRGNPLALLELPRELAVTQVAGGSGHLDADTLPSRIERSFLARIDGLPEQTRLLLLIAAAEPVGDPSLVWRAAERLGVTPATVLASGTDGLLEFDVRVIFRHPLVRSAVYGSAKEEDRRAVHLALAEVTDARADPDRRAWHLASATAAPDESVAAELERVAGRAQARGGLAAAAAFLQRSVALTIDPSRRAERALTAADAGLRAGDIEAARRFAGIAERNAQDEFQRVRAHLVRGHITFATGFNNEAPLMLLTAAQRLEPFDMDLARETYFIAWASASFGAGNRDSLMAISRAMRELPAPEGGPRALDLVLEGYALLITDGRSAALPTLRRAKEALTDHPVQDLLKWGWAACGVSALLWEDRIMPDTPARAVEAVRTAGALSELPLYLHSLGIPISLSGDFAAAAALVAQADAVADATGVPMTRHTELLLTAMRGREAEAEALIAATIEEAGASGQLNGVASAQWAAAVLYNGLARYGLALPAAQATTRSANVIVSQWALPELVEAAARTGDDTAARGALEGLADAAEPCDTDWAQGILARCRALVSDDDAADGLYREAIERLGRTILRPELARAHLLYGEWLRRDRRRAEARIHLRTAYEMFVSIGMEAFAERARRELLATGETVRKRRNGTSTSDELTAQERQIALLVRDGLSNPEVGARLFLSPRTVEWHLRKIFTKLGISSRRQLGDALIPVTST</sequence>
<dbReference type="SUPFAM" id="SSF48452">
    <property type="entry name" value="TPR-like"/>
    <property type="match status" value="1"/>
</dbReference>
<evidence type="ECO:0000256" key="1">
    <source>
        <dbReference type="ARBA" id="ARBA00022741"/>
    </source>
</evidence>
<proteinExistence type="predicted"/>
<name>A0A1H6EY64_9ACTN</name>
<dbReference type="SUPFAM" id="SSF46894">
    <property type="entry name" value="C-terminal effector domain of the bipartite response regulators"/>
    <property type="match status" value="1"/>
</dbReference>
<dbReference type="InterPro" id="IPR036388">
    <property type="entry name" value="WH-like_DNA-bd_sf"/>
</dbReference>
<dbReference type="Pfam" id="PF13191">
    <property type="entry name" value="AAA_16"/>
    <property type="match status" value="1"/>
</dbReference>
<evidence type="ECO:0000259" key="3">
    <source>
        <dbReference type="PROSITE" id="PS50043"/>
    </source>
</evidence>
<dbReference type="PANTHER" id="PTHR16305:SF35">
    <property type="entry name" value="TRANSCRIPTIONAL ACTIVATOR DOMAIN"/>
    <property type="match status" value="1"/>
</dbReference>
<dbReference type="InterPro" id="IPR000792">
    <property type="entry name" value="Tscrpt_reg_LuxR_C"/>
</dbReference>
<dbReference type="GO" id="GO:0005524">
    <property type="term" value="F:ATP binding"/>
    <property type="evidence" value="ECO:0007669"/>
    <property type="project" value="UniProtKB-KW"/>
</dbReference>
<dbReference type="CDD" id="cd06170">
    <property type="entry name" value="LuxR_C_like"/>
    <property type="match status" value="1"/>
</dbReference>
<dbReference type="EMBL" id="FNVT01000022">
    <property type="protein sequence ID" value="SEH01819.1"/>
    <property type="molecule type" value="Genomic_DNA"/>
</dbReference>
<dbReference type="GO" id="GO:0004016">
    <property type="term" value="F:adenylate cyclase activity"/>
    <property type="evidence" value="ECO:0007669"/>
    <property type="project" value="TreeGrafter"/>
</dbReference>
<keyword evidence="5" id="KW-1185">Reference proteome</keyword>
<dbReference type="OrthoDB" id="483at2"/>
<dbReference type="SMART" id="SM00421">
    <property type="entry name" value="HTH_LUXR"/>
    <property type="match status" value="1"/>
</dbReference>
<dbReference type="GO" id="GO:0006355">
    <property type="term" value="P:regulation of DNA-templated transcription"/>
    <property type="evidence" value="ECO:0007669"/>
    <property type="project" value="InterPro"/>
</dbReference>
<dbReference type="GO" id="GO:0005737">
    <property type="term" value="C:cytoplasm"/>
    <property type="evidence" value="ECO:0007669"/>
    <property type="project" value="TreeGrafter"/>
</dbReference>
<accession>A0A1H6EY64</accession>
<gene>
    <name evidence="4" type="ORF">SAMN05444920_12270</name>
</gene>
<dbReference type="AlphaFoldDB" id="A0A1H6EY64"/>
<keyword evidence="2" id="KW-0067">ATP-binding</keyword>
<dbReference type="InterPro" id="IPR011990">
    <property type="entry name" value="TPR-like_helical_dom_sf"/>
</dbReference>
<dbReference type="InterPro" id="IPR041664">
    <property type="entry name" value="AAA_16"/>
</dbReference>
<dbReference type="Proteomes" id="UP000236732">
    <property type="component" value="Unassembled WGS sequence"/>
</dbReference>
<evidence type="ECO:0000313" key="4">
    <source>
        <dbReference type="EMBL" id="SEH01819.1"/>
    </source>
</evidence>
<keyword evidence="1" id="KW-0547">Nucleotide-binding</keyword>
<dbReference type="RefSeq" id="WP_103962899.1">
    <property type="nucleotide sequence ID" value="NZ_FNVT01000022.1"/>
</dbReference>
<dbReference type="GO" id="GO:0003677">
    <property type="term" value="F:DNA binding"/>
    <property type="evidence" value="ECO:0007669"/>
    <property type="project" value="InterPro"/>
</dbReference>
<dbReference type="PRINTS" id="PR00038">
    <property type="entry name" value="HTHLUXR"/>
</dbReference>
<dbReference type="SUPFAM" id="SSF52540">
    <property type="entry name" value="P-loop containing nucleoside triphosphate hydrolases"/>
    <property type="match status" value="1"/>
</dbReference>
<dbReference type="InterPro" id="IPR016032">
    <property type="entry name" value="Sig_transdc_resp-reg_C-effctor"/>
</dbReference>
<dbReference type="Gene3D" id="1.10.10.10">
    <property type="entry name" value="Winged helix-like DNA-binding domain superfamily/Winged helix DNA-binding domain"/>
    <property type="match status" value="1"/>
</dbReference>
<dbReference type="Pfam" id="PF00196">
    <property type="entry name" value="GerE"/>
    <property type="match status" value="1"/>
</dbReference>
<dbReference type="PANTHER" id="PTHR16305">
    <property type="entry name" value="TESTICULAR SOLUBLE ADENYLYL CYCLASE"/>
    <property type="match status" value="1"/>
</dbReference>
<organism evidence="4 5">
    <name type="scientific">Nonomuraea solani</name>
    <dbReference type="NCBI Taxonomy" id="1144553"/>
    <lineage>
        <taxon>Bacteria</taxon>
        <taxon>Bacillati</taxon>
        <taxon>Actinomycetota</taxon>
        <taxon>Actinomycetes</taxon>
        <taxon>Streptosporangiales</taxon>
        <taxon>Streptosporangiaceae</taxon>
        <taxon>Nonomuraea</taxon>
    </lineage>
</organism>
<feature type="domain" description="HTH luxR-type" evidence="3">
    <location>
        <begin position="848"/>
        <end position="913"/>
    </location>
</feature>
<evidence type="ECO:0000256" key="2">
    <source>
        <dbReference type="ARBA" id="ARBA00022840"/>
    </source>
</evidence>
<protein>
    <submittedName>
        <fullName evidence="4">Regulatory protein, luxR family</fullName>
    </submittedName>
</protein>
<dbReference type="PROSITE" id="PS50043">
    <property type="entry name" value="HTH_LUXR_2"/>
    <property type="match status" value="1"/>
</dbReference>